<protein>
    <recommendedName>
        <fullName evidence="3">TonB C-terminal domain-containing protein</fullName>
    </recommendedName>
</protein>
<evidence type="ECO:0000313" key="1">
    <source>
        <dbReference type="EMBL" id="AZI19884.1"/>
    </source>
</evidence>
<reference evidence="2" key="1">
    <citation type="submission" date="2018-11" db="EMBL/GenBank/DDBJ databases">
        <title>Proposal to divide the Flavobacteriaceae and reorganize its genera based on Amino Acid Identity values calculated from whole genome sequences.</title>
        <authorList>
            <person name="Nicholson A.C."/>
            <person name="Gulvik C.A."/>
            <person name="Whitney A.M."/>
            <person name="Humrighouse B.W."/>
            <person name="Bell M."/>
            <person name="Holmes B."/>
            <person name="Steigerwalt A.B."/>
            <person name="Villarma A."/>
            <person name="Sheth M."/>
            <person name="Batra D."/>
            <person name="Pryor J."/>
            <person name="Bernardet J.-F."/>
            <person name="Hugo C."/>
            <person name="Kampfer P."/>
            <person name="Newman J.D."/>
            <person name="McQuiston J.R."/>
        </authorList>
    </citation>
    <scope>NUCLEOTIDE SEQUENCE [LARGE SCALE GENOMIC DNA]</scope>
    <source>
        <strain evidence="2">H4753</strain>
    </source>
</reference>
<dbReference type="EMBL" id="CP034171">
    <property type="protein sequence ID" value="AZI19884.1"/>
    <property type="molecule type" value="Genomic_DNA"/>
</dbReference>
<evidence type="ECO:0008006" key="3">
    <source>
        <dbReference type="Google" id="ProtNLM"/>
    </source>
</evidence>
<proteinExistence type="predicted"/>
<dbReference type="AlphaFoldDB" id="A0A3G8WNY0"/>
<dbReference type="RefSeq" id="WP_124784120.1">
    <property type="nucleotide sequence ID" value="NZ_CP034171.1"/>
</dbReference>
<dbReference type="Proteomes" id="UP000282297">
    <property type="component" value="Chromosome"/>
</dbReference>
<evidence type="ECO:0000313" key="2">
    <source>
        <dbReference type="Proteomes" id="UP000282297"/>
    </source>
</evidence>
<gene>
    <name evidence="1" type="ORF">EIH08_03340</name>
</gene>
<accession>A0A3G8WNY0</accession>
<sequence length="127" mass="14375">MKNMIRIVGVLGTMFITGLTSNLSAQQSNVIKEVSLNGNDSFNELRKLVMENFDFTKPTFTEGEIDSVVKFQISEDGKISKVKVNGDCKYVSQELKDVMNILVYKFDKRENLSQTYVMPIHVSIASR</sequence>
<name>A0A3G8WNY0_9FLAO</name>
<organism evidence="1 2">
    <name type="scientific">Chryseobacterium taklimakanense</name>
    <dbReference type="NCBI Taxonomy" id="536441"/>
    <lineage>
        <taxon>Bacteria</taxon>
        <taxon>Pseudomonadati</taxon>
        <taxon>Bacteroidota</taxon>
        <taxon>Flavobacteriia</taxon>
        <taxon>Flavobacteriales</taxon>
        <taxon>Weeksellaceae</taxon>
        <taxon>Chryseobacterium group</taxon>
        <taxon>Chryseobacterium</taxon>
    </lineage>
</organism>